<sequence>MSRPWKKLAIIVVTATASTLASHPRPAHAASGERIGDAVVITNIVMADYAEKQRKLARGDDVRQDEIIEVNTDAQGEFKLDDDTKLALGPGSRLVLDKFVYDSDKKTGSIILNVAKGAFRFITGVAAKPTYVINTPNASITVRGTIFDSYILPDKSVWVLLHEGALEATGKKNVCRVLDRPGQMMHIASDGTVTGPFNWSKLPDGNAVAFDTAFPFVINTPSIDPNPLLTRAQIIEASLPDAPAKDCINPHSPIEIQKPVKTRKAETPRKEPKKQKVATQKPTKPRNGGYGDDCPGCMTGMGIVIGGGGMGGFGGHRGGRGGSDGGNYDSRGR</sequence>
<name>A0A1I7NF52_9HYPH</name>
<evidence type="ECO:0000259" key="3">
    <source>
        <dbReference type="Pfam" id="PF04773"/>
    </source>
</evidence>
<evidence type="ECO:0000256" key="2">
    <source>
        <dbReference type="SAM" id="SignalP"/>
    </source>
</evidence>
<evidence type="ECO:0000313" key="4">
    <source>
        <dbReference type="EMBL" id="SFV33270.1"/>
    </source>
</evidence>
<dbReference type="AlphaFoldDB" id="A0A1I7NF52"/>
<evidence type="ECO:0000313" key="5">
    <source>
        <dbReference type="Proteomes" id="UP000199423"/>
    </source>
</evidence>
<dbReference type="STRING" id="51670.SAMN04488557_1900"/>
<dbReference type="Gene3D" id="2.60.120.1440">
    <property type="match status" value="1"/>
</dbReference>
<dbReference type="InterPro" id="IPR006860">
    <property type="entry name" value="FecR"/>
</dbReference>
<proteinExistence type="predicted"/>
<feature type="signal peptide" evidence="2">
    <location>
        <begin position="1"/>
        <end position="29"/>
    </location>
</feature>
<feature type="compositionally biased region" description="Gly residues" evidence="1">
    <location>
        <begin position="308"/>
        <end position="325"/>
    </location>
</feature>
<keyword evidence="2" id="KW-0732">Signal</keyword>
<accession>A0A1I7NF52</accession>
<dbReference type="Proteomes" id="UP000199423">
    <property type="component" value="Unassembled WGS sequence"/>
</dbReference>
<feature type="domain" description="FecR protein" evidence="3">
    <location>
        <begin position="68"/>
        <end position="165"/>
    </location>
</feature>
<evidence type="ECO:0000256" key="1">
    <source>
        <dbReference type="SAM" id="MobiDB-lite"/>
    </source>
</evidence>
<reference evidence="5" key="1">
    <citation type="submission" date="2016-10" db="EMBL/GenBank/DDBJ databases">
        <authorList>
            <person name="Varghese N."/>
            <person name="Submissions S."/>
        </authorList>
    </citation>
    <scope>NUCLEOTIDE SEQUENCE [LARGE SCALE GENOMIC DNA]</scope>
    <source>
        <strain evidence="5">DSM 1565</strain>
    </source>
</reference>
<gene>
    <name evidence="4" type="ORF">SAMN04488557_1900</name>
</gene>
<dbReference type="Pfam" id="PF04773">
    <property type="entry name" value="FecR"/>
    <property type="match status" value="1"/>
</dbReference>
<feature type="region of interest" description="Disordered" evidence="1">
    <location>
        <begin position="308"/>
        <end position="333"/>
    </location>
</feature>
<organism evidence="4 5">
    <name type="scientific">Hyphomicrobium facile</name>
    <dbReference type="NCBI Taxonomy" id="51670"/>
    <lineage>
        <taxon>Bacteria</taxon>
        <taxon>Pseudomonadati</taxon>
        <taxon>Pseudomonadota</taxon>
        <taxon>Alphaproteobacteria</taxon>
        <taxon>Hyphomicrobiales</taxon>
        <taxon>Hyphomicrobiaceae</taxon>
        <taxon>Hyphomicrobium</taxon>
    </lineage>
</organism>
<dbReference type="RefSeq" id="WP_092867363.1">
    <property type="nucleotide sequence ID" value="NZ_FPCH01000002.1"/>
</dbReference>
<feature type="region of interest" description="Disordered" evidence="1">
    <location>
        <begin position="243"/>
        <end position="293"/>
    </location>
</feature>
<dbReference type="OrthoDB" id="6038785at2"/>
<keyword evidence="5" id="KW-1185">Reference proteome</keyword>
<protein>
    <submittedName>
        <fullName evidence="4">FecR protein</fullName>
    </submittedName>
</protein>
<dbReference type="EMBL" id="FPCH01000002">
    <property type="protein sequence ID" value="SFV33270.1"/>
    <property type="molecule type" value="Genomic_DNA"/>
</dbReference>
<feature type="chain" id="PRO_5011499743" evidence="2">
    <location>
        <begin position="30"/>
        <end position="333"/>
    </location>
</feature>